<evidence type="ECO:0000256" key="5">
    <source>
        <dbReference type="ARBA" id="ARBA00022801"/>
    </source>
</evidence>
<evidence type="ECO:0000256" key="2">
    <source>
        <dbReference type="ARBA" id="ARBA00012759"/>
    </source>
</evidence>
<reference evidence="7" key="1">
    <citation type="journal article" date="2020" name="Stud. Mycol.">
        <title>101 Dothideomycetes genomes: a test case for predicting lifestyles and emergence of pathogens.</title>
        <authorList>
            <person name="Haridas S."/>
            <person name="Albert R."/>
            <person name="Binder M."/>
            <person name="Bloem J."/>
            <person name="Labutti K."/>
            <person name="Salamov A."/>
            <person name="Andreopoulos B."/>
            <person name="Baker S."/>
            <person name="Barry K."/>
            <person name="Bills G."/>
            <person name="Bluhm B."/>
            <person name="Cannon C."/>
            <person name="Castanera R."/>
            <person name="Culley D."/>
            <person name="Daum C."/>
            <person name="Ezra D."/>
            <person name="Gonzalez J."/>
            <person name="Henrissat B."/>
            <person name="Kuo A."/>
            <person name="Liang C."/>
            <person name="Lipzen A."/>
            <person name="Lutzoni F."/>
            <person name="Magnuson J."/>
            <person name="Mondo S."/>
            <person name="Nolan M."/>
            <person name="Ohm R."/>
            <person name="Pangilinan J."/>
            <person name="Park H.-J."/>
            <person name="Ramirez L."/>
            <person name="Alfaro M."/>
            <person name="Sun H."/>
            <person name="Tritt A."/>
            <person name="Yoshinaga Y."/>
            <person name="Zwiers L.-H."/>
            <person name="Turgeon B."/>
            <person name="Goodwin S."/>
            <person name="Spatafora J."/>
            <person name="Crous P."/>
            <person name="Grigoriev I."/>
        </authorList>
    </citation>
    <scope>NUCLEOTIDE SEQUENCE</scope>
    <source>
        <strain evidence="7">CBS 110217</strain>
    </source>
</reference>
<dbReference type="EC" id="3.4.19.12" evidence="2"/>
<comment type="caution">
    <text evidence="7">The sequence shown here is derived from an EMBL/GenBank/DDBJ whole genome shotgun (WGS) entry which is preliminary data.</text>
</comment>
<dbReference type="GO" id="GO:0004843">
    <property type="term" value="F:cysteine-type deubiquitinase activity"/>
    <property type="evidence" value="ECO:0007669"/>
    <property type="project" value="UniProtKB-EC"/>
</dbReference>
<evidence type="ECO:0000256" key="1">
    <source>
        <dbReference type="ARBA" id="ARBA00000707"/>
    </source>
</evidence>
<protein>
    <recommendedName>
        <fullName evidence="2">ubiquitinyl hydrolase 1</fullName>
        <ecNumber evidence="2">3.4.19.12</ecNumber>
    </recommendedName>
</protein>
<dbReference type="PANTHER" id="PTHR13367">
    <property type="entry name" value="UBIQUITIN THIOESTERASE"/>
    <property type="match status" value="1"/>
</dbReference>
<keyword evidence="5" id="KW-0378">Hydrolase</keyword>
<dbReference type="PANTHER" id="PTHR13367:SF34">
    <property type="match status" value="1"/>
</dbReference>
<keyword evidence="3" id="KW-0645">Protease</keyword>
<dbReference type="AlphaFoldDB" id="A0A9P4GY30"/>
<dbReference type="GO" id="GO:0006508">
    <property type="term" value="P:proteolysis"/>
    <property type="evidence" value="ECO:0007669"/>
    <property type="project" value="UniProtKB-KW"/>
</dbReference>
<comment type="catalytic activity">
    <reaction evidence="1">
        <text>Thiol-dependent hydrolysis of ester, thioester, amide, peptide and isopeptide bonds formed by the C-terminal Gly of ubiquitin (a 76-residue protein attached to proteins as an intracellular targeting signal).</text>
        <dbReference type="EC" id="3.4.19.12"/>
    </reaction>
</comment>
<evidence type="ECO:0000313" key="8">
    <source>
        <dbReference type="Proteomes" id="UP000799777"/>
    </source>
</evidence>
<organism evidence="7 8">
    <name type="scientific">Setomelanomma holmii</name>
    <dbReference type="NCBI Taxonomy" id="210430"/>
    <lineage>
        <taxon>Eukaryota</taxon>
        <taxon>Fungi</taxon>
        <taxon>Dikarya</taxon>
        <taxon>Ascomycota</taxon>
        <taxon>Pezizomycotina</taxon>
        <taxon>Dothideomycetes</taxon>
        <taxon>Pleosporomycetidae</taxon>
        <taxon>Pleosporales</taxon>
        <taxon>Pleosporineae</taxon>
        <taxon>Phaeosphaeriaceae</taxon>
        <taxon>Setomelanomma</taxon>
    </lineage>
</organism>
<dbReference type="EMBL" id="ML978307">
    <property type="protein sequence ID" value="KAF2024161.1"/>
    <property type="molecule type" value="Genomic_DNA"/>
</dbReference>
<evidence type="ECO:0000313" key="7">
    <source>
        <dbReference type="EMBL" id="KAF2024161.1"/>
    </source>
</evidence>
<accession>A0A9P4GY30</accession>
<gene>
    <name evidence="7" type="ORF">EK21DRAFT_118078</name>
</gene>
<dbReference type="OrthoDB" id="3182339at2759"/>
<dbReference type="Proteomes" id="UP000799777">
    <property type="component" value="Unassembled WGS sequence"/>
</dbReference>
<keyword evidence="6" id="KW-0788">Thiol protease</keyword>
<proteinExistence type="predicted"/>
<keyword evidence="4" id="KW-0833">Ubl conjugation pathway</keyword>
<dbReference type="InterPro" id="IPR051346">
    <property type="entry name" value="OTU_Deubiquitinase"/>
</dbReference>
<name>A0A9P4GY30_9PLEO</name>
<evidence type="ECO:0000256" key="3">
    <source>
        <dbReference type="ARBA" id="ARBA00022670"/>
    </source>
</evidence>
<evidence type="ECO:0000256" key="4">
    <source>
        <dbReference type="ARBA" id="ARBA00022786"/>
    </source>
</evidence>
<evidence type="ECO:0000256" key="6">
    <source>
        <dbReference type="ARBA" id="ARBA00022807"/>
    </source>
</evidence>
<sequence>MPRSEFSQPDVVLILTTVRNKQVNLFTFRDPLTYLVLTSLTYYYSGLSDDDFLDAFTHVLNSDQSEIEYGEWVRTAGSLPRAFHRLQGVNIKNRHQCVTNVFPWFRFSKGTIDYFLSHLVFVKEMKAFPYKLSASGWDIGAVKEKPTTGFSDTNDSTRVTYFLLDESSVSLIPPRSSLETSDAERLLKIVNQMEKPTRVILDVGAQILELNNYQVADTWLRMSDPSVIKAVVFFTIFSDDEELSVLDHSGCVELLQMSVFAKHLDVCLVYLDEAHTQGTNLKLPTSNRAAVPLGANLTKDRLVQACMRMRKLGKGQSVVFCIPEEIQAKILERTSKKRASDIAVVDIMTWAITETWADLQRTMPLWAMQGRRFAHHSRLVDSGDTTVEYARQFLENEAQSIESRYLPRSHLKSDVSSLAEGDNTNTIDTHIHKRYIDFGVTKFSSATL</sequence>
<keyword evidence="8" id="KW-1185">Reference proteome</keyword>